<protein>
    <submittedName>
        <fullName evidence="1">Uncharacterized protein</fullName>
    </submittedName>
</protein>
<organism evidence="1 2">
    <name type="scientific">Periconia digitata</name>
    <dbReference type="NCBI Taxonomy" id="1303443"/>
    <lineage>
        <taxon>Eukaryota</taxon>
        <taxon>Fungi</taxon>
        <taxon>Dikarya</taxon>
        <taxon>Ascomycota</taxon>
        <taxon>Pezizomycotina</taxon>
        <taxon>Dothideomycetes</taxon>
        <taxon>Pleosporomycetidae</taxon>
        <taxon>Pleosporales</taxon>
        <taxon>Massarineae</taxon>
        <taxon>Periconiaceae</taxon>
        <taxon>Periconia</taxon>
    </lineage>
</organism>
<keyword evidence="2" id="KW-1185">Reference proteome</keyword>
<evidence type="ECO:0000313" key="1">
    <source>
        <dbReference type="EMBL" id="CAI6310590.1"/>
    </source>
</evidence>
<name>A0A9W4U850_9PLEO</name>
<proteinExistence type="predicted"/>
<comment type="caution">
    <text evidence="1">The sequence shown here is derived from an EMBL/GenBank/DDBJ whole genome shotgun (WGS) entry which is preliminary data.</text>
</comment>
<dbReference type="AlphaFoldDB" id="A0A9W4U850"/>
<sequence>MSGGNRRQEFQVLTETQWPLFVVLACCSQAGTDAFQAGKLRNKNVVSARNLCAVCTRRSFIMRSNHFLKTACEQGWKRVDDFGPESCRIL</sequence>
<dbReference type="PROSITE" id="PS51257">
    <property type="entry name" value="PROKAR_LIPOPROTEIN"/>
    <property type="match status" value="1"/>
</dbReference>
<dbReference type="EMBL" id="CAOQHR010000002">
    <property type="protein sequence ID" value="CAI6310590.1"/>
    <property type="molecule type" value="Genomic_DNA"/>
</dbReference>
<accession>A0A9W4U850</accession>
<gene>
    <name evidence="1" type="ORF">PDIGIT_LOCUS3200</name>
</gene>
<dbReference type="Proteomes" id="UP001152607">
    <property type="component" value="Unassembled WGS sequence"/>
</dbReference>
<evidence type="ECO:0000313" key="2">
    <source>
        <dbReference type="Proteomes" id="UP001152607"/>
    </source>
</evidence>
<reference evidence="1" key="1">
    <citation type="submission" date="2023-01" db="EMBL/GenBank/DDBJ databases">
        <authorList>
            <person name="Van Ghelder C."/>
            <person name="Rancurel C."/>
        </authorList>
    </citation>
    <scope>NUCLEOTIDE SEQUENCE</scope>
    <source>
        <strain evidence="1">CNCM I-4278</strain>
    </source>
</reference>